<dbReference type="GO" id="GO:0090529">
    <property type="term" value="P:cell septum assembly"/>
    <property type="evidence" value="ECO:0007669"/>
    <property type="project" value="InterPro"/>
</dbReference>
<dbReference type="PANTHER" id="PTHR35851:SF1">
    <property type="entry name" value="CELL DIVISION PROTEIN FTSQ"/>
    <property type="match status" value="1"/>
</dbReference>
<evidence type="ECO:0000256" key="3">
    <source>
        <dbReference type="ARBA" id="ARBA00022519"/>
    </source>
</evidence>
<proteinExistence type="predicted"/>
<dbReference type="Pfam" id="PF03799">
    <property type="entry name" value="FtsQ_DivIB_C"/>
    <property type="match status" value="1"/>
</dbReference>
<dbReference type="GO" id="GO:0016020">
    <property type="term" value="C:membrane"/>
    <property type="evidence" value="ECO:0007669"/>
    <property type="project" value="UniProtKB-SubCell"/>
</dbReference>
<reference evidence="12" key="1">
    <citation type="journal article" date="2020" name="mSystems">
        <title>Genome- and Community-Level Interaction Insights into Carbon Utilization and Element Cycling Functions of Hydrothermarchaeota in Hydrothermal Sediment.</title>
        <authorList>
            <person name="Zhou Z."/>
            <person name="Liu Y."/>
            <person name="Xu W."/>
            <person name="Pan J."/>
            <person name="Luo Z.H."/>
            <person name="Li M."/>
        </authorList>
    </citation>
    <scope>NUCLEOTIDE SEQUENCE [LARGE SCALE GENOMIC DNA]</scope>
    <source>
        <strain evidence="12">SpSt-853</strain>
    </source>
</reference>
<feature type="domain" description="POTRA" evidence="11">
    <location>
        <begin position="76"/>
        <end position="144"/>
    </location>
</feature>
<gene>
    <name evidence="12" type="ORF">ENW48_06330</name>
</gene>
<dbReference type="InterPro" id="IPR034746">
    <property type="entry name" value="POTRA"/>
</dbReference>
<dbReference type="InterPro" id="IPR026579">
    <property type="entry name" value="FtsQ"/>
</dbReference>
<feature type="transmembrane region" description="Helical" evidence="10">
    <location>
        <begin position="39"/>
        <end position="65"/>
    </location>
</feature>
<evidence type="ECO:0000313" key="12">
    <source>
        <dbReference type="EMBL" id="HGZ11819.1"/>
    </source>
</evidence>
<evidence type="ECO:0000259" key="11">
    <source>
        <dbReference type="PROSITE" id="PS51779"/>
    </source>
</evidence>
<keyword evidence="8" id="KW-0131">Cell cycle</keyword>
<evidence type="ECO:0000256" key="4">
    <source>
        <dbReference type="ARBA" id="ARBA00022618"/>
    </source>
</evidence>
<evidence type="ECO:0000256" key="2">
    <source>
        <dbReference type="ARBA" id="ARBA00022475"/>
    </source>
</evidence>
<dbReference type="PROSITE" id="PS51779">
    <property type="entry name" value="POTRA"/>
    <property type="match status" value="1"/>
</dbReference>
<evidence type="ECO:0000256" key="8">
    <source>
        <dbReference type="ARBA" id="ARBA00023306"/>
    </source>
</evidence>
<keyword evidence="2" id="KW-1003">Cell membrane</keyword>
<evidence type="ECO:0000256" key="9">
    <source>
        <dbReference type="SAM" id="MobiDB-lite"/>
    </source>
</evidence>
<evidence type="ECO:0000256" key="7">
    <source>
        <dbReference type="ARBA" id="ARBA00023136"/>
    </source>
</evidence>
<accession>A0A7C5EML8</accession>
<comment type="caution">
    <text evidence="12">The sequence shown here is derived from an EMBL/GenBank/DDBJ whole genome shotgun (WGS) entry which is preliminary data.</text>
</comment>
<evidence type="ECO:0000256" key="5">
    <source>
        <dbReference type="ARBA" id="ARBA00022692"/>
    </source>
</evidence>
<sequence length="293" mass="33237">MPRPAGLSFNNPAQRKRGLLRGSPPRNAYRRPRVKQRRWWPRILGLLLGMAVLSGTCLGLVILYYQLLTWPVFCIKDIRNIEITGLRRLSREEVLKLAHLGPQTNLLALRPGVVEQALRAHPWIAQAELTRKWPNRLILHLSEREPVALVPLDELYYLDRQGSLFKSAAPGDPHDFPVITGLGLEHFTTGMPGNNLVKQTLALLELLKEGPPAFQVNRVAEIHVDSERGYTLYVNGLKTAFDLGFEELPQKIQKLATVWPELVKRGYLARAQRVSLNHPQRLLVSFRDPEAAN</sequence>
<dbReference type="Pfam" id="PF08478">
    <property type="entry name" value="POTRA_1"/>
    <property type="match status" value="1"/>
</dbReference>
<dbReference type="InterPro" id="IPR013685">
    <property type="entry name" value="POTRA_FtsQ_type"/>
</dbReference>
<name>A0A7C5EML8_9BACT</name>
<organism evidence="12">
    <name type="scientific">Desulfobacca acetoxidans</name>
    <dbReference type="NCBI Taxonomy" id="60893"/>
    <lineage>
        <taxon>Bacteria</taxon>
        <taxon>Pseudomonadati</taxon>
        <taxon>Thermodesulfobacteriota</taxon>
        <taxon>Desulfobaccia</taxon>
        <taxon>Desulfobaccales</taxon>
        <taxon>Desulfobaccaceae</taxon>
        <taxon>Desulfobacca</taxon>
    </lineage>
</organism>
<protein>
    <submittedName>
        <fullName evidence="12">FtsQ-type POTRA domain-containing protein</fullName>
    </submittedName>
</protein>
<dbReference type="InterPro" id="IPR005548">
    <property type="entry name" value="Cell_div_FtsQ/DivIB_C"/>
</dbReference>
<keyword evidence="4" id="KW-0132">Cell division</keyword>
<dbReference type="AlphaFoldDB" id="A0A7C5EML8"/>
<dbReference type="EMBL" id="DTKJ01000043">
    <property type="protein sequence ID" value="HGZ11819.1"/>
    <property type="molecule type" value="Genomic_DNA"/>
</dbReference>
<evidence type="ECO:0000256" key="6">
    <source>
        <dbReference type="ARBA" id="ARBA00022989"/>
    </source>
</evidence>
<feature type="region of interest" description="Disordered" evidence="9">
    <location>
        <begin position="1"/>
        <end position="30"/>
    </location>
</feature>
<comment type="subcellular location">
    <subcellularLocation>
        <location evidence="1">Membrane</location>
    </subcellularLocation>
</comment>
<evidence type="ECO:0000256" key="10">
    <source>
        <dbReference type="SAM" id="Phobius"/>
    </source>
</evidence>
<dbReference type="PANTHER" id="PTHR35851">
    <property type="entry name" value="CELL DIVISION PROTEIN FTSQ"/>
    <property type="match status" value="1"/>
</dbReference>
<keyword evidence="7 10" id="KW-0472">Membrane</keyword>
<dbReference type="Gene3D" id="3.10.20.310">
    <property type="entry name" value="membrane protein fhac"/>
    <property type="match status" value="1"/>
</dbReference>
<keyword evidence="3" id="KW-0997">Cell inner membrane</keyword>
<keyword evidence="6 10" id="KW-1133">Transmembrane helix</keyword>
<keyword evidence="5 10" id="KW-0812">Transmembrane</keyword>
<evidence type="ECO:0000256" key="1">
    <source>
        <dbReference type="ARBA" id="ARBA00004370"/>
    </source>
</evidence>